<keyword evidence="3" id="KW-1185">Reference proteome</keyword>
<evidence type="ECO:0000256" key="1">
    <source>
        <dbReference type="SAM" id="MobiDB-lite"/>
    </source>
</evidence>
<dbReference type="AlphaFoldDB" id="A0A3S8RSS8"/>
<sequence>MTDRKDRNMELRESAGNGSSNGQNQTMGNGGEGGNGRLSQFKNHNTHGGDVPNEYIASEKRK</sequence>
<dbReference type="RefSeq" id="WP_125081884.1">
    <property type="nucleotide sequence ID" value="NZ_CP034248.1"/>
</dbReference>
<feature type="compositionally biased region" description="Basic and acidic residues" evidence="1">
    <location>
        <begin position="1"/>
        <end position="13"/>
    </location>
</feature>
<feature type="compositionally biased region" description="Low complexity" evidence="1">
    <location>
        <begin position="16"/>
        <end position="27"/>
    </location>
</feature>
<feature type="region of interest" description="Disordered" evidence="1">
    <location>
        <begin position="1"/>
        <end position="62"/>
    </location>
</feature>
<gene>
    <name evidence="2" type="ORF">EIM92_05860</name>
</gene>
<evidence type="ECO:0000313" key="3">
    <source>
        <dbReference type="Proteomes" id="UP000273145"/>
    </source>
</evidence>
<accession>A0A3S8RSS8</accession>
<reference evidence="2 3" key="1">
    <citation type="submission" date="2018-11" db="EMBL/GenBank/DDBJ databases">
        <title>Genome sequencing of Paenibacillus lentus DSM25539(T).</title>
        <authorList>
            <person name="Kook J.-K."/>
            <person name="Park S.-N."/>
            <person name="Lim Y.K."/>
        </authorList>
    </citation>
    <scope>NUCLEOTIDE SEQUENCE [LARGE SCALE GENOMIC DNA]</scope>
    <source>
        <strain evidence="2 3">DSM 25539</strain>
    </source>
</reference>
<dbReference type="Proteomes" id="UP000273145">
    <property type="component" value="Chromosome"/>
</dbReference>
<proteinExistence type="predicted"/>
<evidence type="ECO:0000313" key="2">
    <source>
        <dbReference type="EMBL" id="AZK45787.1"/>
    </source>
</evidence>
<organism evidence="2 3">
    <name type="scientific">Paenibacillus lentus</name>
    <dbReference type="NCBI Taxonomy" id="1338368"/>
    <lineage>
        <taxon>Bacteria</taxon>
        <taxon>Bacillati</taxon>
        <taxon>Bacillota</taxon>
        <taxon>Bacilli</taxon>
        <taxon>Bacillales</taxon>
        <taxon>Paenibacillaceae</taxon>
        <taxon>Paenibacillus</taxon>
    </lineage>
</organism>
<protein>
    <submittedName>
        <fullName evidence="2">Uncharacterized protein</fullName>
    </submittedName>
</protein>
<dbReference type="EMBL" id="CP034248">
    <property type="protein sequence ID" value="AZK45787.1"/>
    <property type="molecule type" value="Genomic_DNA"/>
</dbReference>
<name>A0A3S8RSS8_9BACL</name>
<dbReference type="KEGG" id="plen:EIM92_05860"/>